<evidence type="ECO:0000256" key="1">
    <source>
        <dbReference type="SAM" id="MobiDB-lite"/>
    </source>
</evidence>
<name>A0A0G0D2X0_9BACT</name>
<feature type="compositionally biased region" description="Polar residues" evidence="1">
    <location>
        <begin position="24"/>
        <end position="33"/>
    </location>
</feature>
<protein>
    <submittedName>
        <fullName evidence="2">Uncharacterized protein</fullName>
    </submittedName>
</protein>
<evidence type="ECO:0000313" key="3">
    <source>
        <dbReference type="Proteomes" id="UP000034316"/>
    </source>
</evidence>
<evidence type="ECO:0000313" key="2">
    <source>
        <dbReference type="EMBL" id="KKP88574.1"/>
    </source>
</evidence>
<reference evidence="2 3" key="1">
    <citation type="journal article" date="2015" name="Nature">
        <title>rRNA introns, odd ribosomes, and small enigmatic genomes across a large radiation of phyla.</title>
        <authorList>
            <person name="Brown C.T."/>
            <person name="Hug L.A."/>
            <person name="Thomas B.C."/>
            <person name="Sharon I."/>
            <person name="Castelle C.J."/>
            <person name="Singh A."/>
            <person name="Wilkins M.J."/>
            <person name="Williams K.H."/>
            <person name="Banfield J.F."/>
        </authorList>
    </citation>
    <scope>NUCLEOTIDE SEQUENCE [LARGE SCALE GENOMIC DNA]</scope>
</reference>
<dbReference type="Proteomes" id="UP000034316">
    <property type="component" value="Unassembled WGS sequence"/>
</dbReference>
<comment type="caution">
    <text evidence="2">The sequence shown here is derived from an EMBL/GenBank/DDBJ whole genome shotgun (WGS) entry which is preliminary data.</text>
</comment>
<dbReference type="EMBL" id="LBRB01000011">
    <property type="protein sequence ID" value="KKP88574.1"/>
    <property type="molecule type" value="Genomic_DNA"/>
</dbReference>
<dbReference type="AlphaFoldDB" id="A0A0G0D2X0"/>
<accession>A0A0G0D2X0</accession>
<organism evidence="2 3">
    <name type="scientific">Berkelbacteria bacterium GW2011_GWA2_35_9</name>
    <dbReference type="NCBI Taxonomy" id="1618333"/>
    <lineage>
        <taxon>Bacteria</taxon>
        <taxon>Candidatus Berkelbacteria</taxon>
    </lineage>
</organism>
<feature type="non-terminal residue" evidence="2">
    <location>
        <position position="1"/>
    </location>
</feature>
<feature type="region of interest" description="Disordered" evidence="1">
    <location>
        <begin position="1"/>
        <end position="53"/>
    </location>
</feature>
<sequence length="53" mass="5921">EEETDLPASSPNYEVERMDESGLFNPTTSTTLPPTGDYDTEYRYGGVDSIPFE</sequence>
<proteinExistence type="predicted"/>
<gene>
    <name evidence="2" type="ORF">UR93_C0011G0022</name>
</gene>